<evidence type="ECO:0000256" key="4">
    <source>
        <dbReference type="ARBA" id="ARBA00022502"/>
    </source>
</evidence>
<feature type="transmembrane region" description="Helical" evidence="12">
    <location>
        <begin position="796"/>
        <end position="814"/>
    </location>
</feature>
<feature type="transmembrane region" description="Helical" evidence="12">
    <location>
        <begin position="506"/>
        <end position="525"/>
    </location>
</feature>
<keyword evidence="10" id="KW-0325">Glycoprotein</keyword>
<dbReference type="FunFam" id="3.40.720.10:FF:000018">
    <property type="entry name" value="Putative GPI ethanolamine phosphate transferase 2"/>
    <property type="match status" value="1"/>
</dbReference>
<keyword evidence="7" id="KW-0256">Endoplasmic reticulum</keyword>
<feature type="transmembrane region" description="Helical" evidence="12">
    <location>
        <begin position="1193"/>
        <end position="1213"/>
    </location>
</feature>
<evidence type="ECO:0000256" key="1">
    <source>
        <dbReference type="ARBA" id="ARBA00004477"/>
    </source>
</evidence>
<dbReference type="InterPro" id="IPR037674">
    <property type="entry name" value="PIG-G_N"/>
</dbReference>
<keyword evidence="6 12" id="KW-0812">Transmembrane</keyword>
<dbReference type="GO" id="GO:0005789">
    <property type="term" value="C:endoplasmic reticulum membrane"/>
    <property type="evidence" value="ECO:0007669"/>
    <property type="project" value="UniProtKB-SubCell"/>
</dbReference>
<evidence type="ECO:0000256" key="9">
    <source>
        <dbReference type="ARBA" id="ARBA00023136"/>
    </source>
</evidence>
<dbReference type="Pfam" id="PF19316">
    <property type="entry name" value="PIGO_PIGG"/>
    <property type="match status" value="1"/>
</dbReference>
<feature type="compositionally biased region" description="Basic and acidic residues" evidence="11">
    <location>
        <begin position="1104"/>
        <end position="1115"/>
    </location>
</feature>
<feature type="transmembrane region" description="Helical" evidence="12">
    <location>
        <begin position="760"/>
        <end position="781"/>
    </location>
</feature>
<comment type="subcellular location">
    <subcellularLocation>
        <location evidence="1">Endoplasmic reticulum membrane</location>
        <topology evidence="1">Multi-pass membrane protein</topology>
    </subcellularLocation>
</comment>
<evidence type="ECO:0000313" key="15">
    <source>
        <dbReference type="Proteomes" id="UP000308365"/>
    </source>
</evidence>
<dbReference type="GO" id="GO:0051267">
    <property type="term" value="F:CP2 mannose-ethanolamine phosphotransferase activity"/>
    <property type="evidence" value="ECO:0007669"/>
    <property type="project" value="TreeGrafter"/>
</dbReference>
<dbReference type="SUPFAM" id="SSF53649">
    <property type="entry name" value="Alkaline phosphatase-like"/>
    <property type="match status" value="1"/>
</dbReference>
<sequence length="1220" mass="133723">SRLLGGGSLEAEAGAFGRDVTWSPGTRIPARLVGTMRLGSGTFAACCVVIEVLGVALFLRGFFPAPVCSFSGTEHQTESPAPEPSAGAISNWTKLPPPLFSKVVIMLIDALRDDFVFGSKGVKFMPYTTYLVEKGSSHSFVAEAKPPTVTMPRIKALMTGSLPGFIDVVRNLNSPTLLEDNVITRAKAAGKRIIFYGDETWVKLFPKHFVEYDGTTSFFVSDYTEVDDNVTRHLDKVLKRHDWDVLILHYLGLDHIGHISGPNSPLIGRKLSEMDSVLMKIHTSLLSEERETLLPNLLVLCGDHGMSEAGGHGASSVEEVNTAMILISSAFERKPGDLRRPKYIQQTDLAATLSIGLGLPIPKSSIGNLIFPVVEGKPMREQLRFLHLNTVQLSKLLQENVPSYKKEPGFEQFKVSERLHGNWVRLYLEENSSEVLSNLGSKVRRQYLDALRALSLSLSRQAAQYDVYSMAVGTVLVLEVLALLLLSGPRALSGKAELDVPLPSPAFSLLCYLLPLGLAALHVTVCTSAGGTCYLCSLPWLTAGGVMVLVSTLLCAVLSALTGMFAGGKRLSKNPPQCNSRSSELDLLILLGTVGHTLSLGASSFIEEEPQTWYFLVNTLCLALCHEIYRNCFLGDDCAPQRCPHAGEDFDGVAVAPQGKSPGPDVWELDRASRHPSPLGALRGPDRWMVLASPWLILTCCRLLRSLNQTGVQWAHRPDLGHWLTSPDHKVELSVLAAVSLIMIFVLVQKRCSLASKVTMAFGLLGIYCYRVAIGNLLFPWQQNNKDISKGITEARFVYVFVLGILFTGTKGLLKSQITADDFTVKTVGLWEIYSGLVLLAALLLRPHNLPVLALSLVIQTIMTQFVWRPLRHNAAEVTVMHYWFGQAFFYFQGNSNSIATVDISAGFVGLDAYVEIPAMLLTTFATYTGPVLWASHLVNFLTSEASRPAPETQASGTLCLCTKLTSTSVDGAKILEQENKGQLPLRRVGFCSEAAAPGGLHLLSKVANCHLLRLRELSPHWLSLWKGPQSVSSECVKSKHKECLVERGVGSAGSQLSTDALMPQEGAAEPALRPGALCWVLGERPWGGRRRCFGAQLSRDPLRDGLDPKWDPRRGRVSQRPQTRPDRPDTPLDTTRISSLRDFLFIVYIGSALSHACFCYALICSVPVSAYIIFVTSLRYHLFIWSVFSPKLLYEGMHLLITAAVCVFFTAMDQTNTKS</sequence>
<evidence type="ECO:0000256" key="2">
    <source>
        <dbReference type="ARBA" id="ARBA00004687"/>
    </source>
</evidence>
<dbReference type="Gene3D" id="3.40.720.10">
    <property type="entry name" value="Alkaline Phosphatase, subunit A"/>
    <property type="match status" value="1"/>
</dbReference>
<feature type="domain" description="GPI ethanolamine phosphate transferase 2 C-terminal" evidence="13">
    <location>
        <begin position="691"/>
        <end position="963"/>
    </location>
</feature>
<dbReference type="InterPro" id="IPR039527">
    <property type="entry name" value="PIGG/GPI7"/>
</dbReference>
<gene>
    <name evidence="14" type="ORF">EI555_016181</name>
</gene>
<comment type="pathway">
    <text evidence="2">Glycolipid biosynthesis; glycosylphosphatidylinositol-anchor biosynthesis.</text>
</comment>
<dbReference type="GO" id="GO:0006506">
    <property type="term" value="P:GPI anchor biosynthetic process"/>
    <property type="evidence" value="ECO:0007669"/>
    <property type="project" value="UniProtKB-UniPathway"/>
</dbReference>
<dbReference type="CDD" id="cd16024">
    <property type="entry name" value="GPI_EPT_2"/>
    <property type="match status" value="1"/>
</dbReference>
<dbReference type="AlphaFoldDB" id="A0A4U1EE90"/>
<evidence type="ECO:0000256" key="3">
    <source>
        <dbReference type="ARBA" id="ARBA00005315"/>
    </source>
</evidence>
<feature type="transmembrane region" description="Helical" evidence="12">
    <location>
        <begin position="467"/>
        <end position="486"/>
    </location>
</feature>
<dbReference type="Proteomes" id="UP000308365">
    <property type="component" value="Unassembled WGS sequence"/>
</dbReference>
<dbReference type="InterPro" id="IPR017850">
    <property type="entry name" value="Alkaline_phosphatase_core_sf"/>
</dbReference>
<feature type="non-terminal residue" evidence="14">
    <location>
        <position position="1"/>
    </location>
</feature>
<comment type="similarity">
    <text evidence="3">Belongs to the PIGG/PIGN/PIGO family. PIGG subfamily.</text>
</comment>
<evidence type="ECO:0000256" key="6">
    <source>
        <dbReference type="ARBA" id="ARBA00022692"/>
    </source>
</evidence>
<evidence type="ECO:0000256" key="12">
    <source>
        <dbReference type="SAM" id="Phobius"/>
    </source>
</evidence>
<proteinExistence type="inferred from homology"/>
<feature type="transmembrane region" description="Helical" evidence="12">
    <location>
        <begin position="731"/>
        <end position="748"/>
    </location>
</feature>
<evidence type="ECO:0000256" key="8">
    <source>
        <dbReference type="ARBA" id="ARBA00022989"/>
    </source>
</evidence>
<protein>
    <recommendedName>
        <fullName evidence="13">GPI ethanolamine phosphate transferase 2 C-terminal domain-containing protein</fullName>
    </recommendedName>
</protein>
<evidence type="ECO:0000313" key="14">
    <source>
        <dbReference type="EMBL" id="TKC34412.1"/>
    </source>
</evidence>
<organism evidence="14 15">
    <name type="scientific">Monodon monoceros</name>
    <name type="common">Narwhal</name>
    <name type="synonym">Ceratodon monodon</name>
    <dbReference type="NCBI Taxonomy" id="40151"/>
    <lineage>
        <taxon>Eukaryota</taxon>
        <taxon>Metazoa</taxon>
        <taxon>Chordata</taxon>
        <taxon>Craniata</taxon>
        <taxon>Vertebrata</taxon>
        <taxon>Euteleostomi</taxon>
        <taxon>Mammalia</taxon>
        <taxon>Eutheria</taxon>
        <taxon>Laurasiatheria</taxon>
        <taxon>Artiodactyla</taxon>
        <taxon>Whippomorpha</taxon>
        <taxon>Cetacea</taxon>
        <taxon>Odontoceti</taxon>
        <taxon>Monodontidae</taxon>
        <taxon>Monodon</taxon>
    </lineage>
</organism>
<keyword evidence="9 12" id="KW-0472">Membrane</keyword>
<evidence type="ECO:0000256" key="5">
    <source>
        <dbReference type="ARBA" id="ARBA00022679"/>
    </source>
</evidence>
<name>A0A4U1EE90_MONMO</name>
<dbReference type="UniPathway" id="UPA00196"/>
<feature type="transmembrane region" description="Helical" evidence="12">
    <location>
        <begin position="1144"/>
        <end position="1164"/>
    </location>
</feature>
<accession>A0A4U1EE90</accession>
<dbReference type="Pfam" id="PF01663">
    <property type="entry name" value="Phosphodiest"/>
    <property type="match status" value="1"/>
</dbReference>
<dbReference type="InterPro" id="IPR002591">
    <property type="entry name" value="Phosphodiest/P_Trfase"/>
</dbReference>
<feature type="transmembrane region" description="Helical" evidence="12">
    <location>
        <begin position="545"/>
        <end position="566"/>
    </location>
</feature>
<keyword evidence="4" id="KW-0337">GPI-anchor biosynthesis</keyword>
<dbReference type="EMBL" id="RWIC01001882">
    <property type="protein sequence ID" value="TKC34412.1"/>
    <property type="molecule type" value="Genomic_DNA"/>
</dbReference>
<keyword evidence="5" id="KW-0808">Transferase</keyword>
<evidence type="ECO:0000256" key="11">
    <source>
        <dbReference type="SAM" id="MobiDB-lite"/>
    </source>
</evidence>
<evidence type="ECO:0000259" key="13">
    <source>
        <dbReference type="Pfam" id="PF19316"/>
    </source>
</evidence>
<dbReference type="InterPro" id="IPR045687">
    <property type="entry name" value="PIGG/GPI7_C"/>
</dbReference>
<feature type="region of interest" description="Disordered" evidence="11">
    <location>
        <begin position="1104"/>
        <end position="1134"/>
    </location>
</feature>
<comment type="caution">
    <text evidence="14">The sequence shown here is derived from an EMBL/GenBank/DDBJ whole genome shotgun (WGS) entry which is preliminary data.</text>
</comment>
<evidence type="ECO:0000256" key="7">
    <source>
        <dbReference type="ARBA" id="ARBA00022824"/>
    </source>
</evidence>
<dbReference type="PANTHER" id="PTHR23072">
    <property type="entry name" value="PHOSPHATIDYLINOSITOL GLYCAN-RELATED"/>
    <property type="match status" value="1"/>
</dbReference>
<reference evidence="15" key="1">
    <citation type="journal article" date="2019" name="IScience">
        <title>Narwhal Genome Reveals Long-Term Low Genetic Diversity despite Current Large Abundance Size.</title>
        <authorList>
            <person name="Westbury M.V."/>
            <person name="Petersen B."/>
            <person name="Garde E."/>
            <person name="Heide-Jorgensen M.P."/>
            <person name="Lorenzen E.D."/>
        </authorList>
    </citation>
    <scope>NUCLEOTIDE SEQUENCE [LARGE SCALE GENOMIC DNA]</scope>
</reference>
<evidence type="ECO:0000256" key="10">
    <source>
        <dbReference type="ARBA" id="ARBA00023180"/>
    </source>
</evidence>
<dbReference type="PANTHER" id="PTHR23072:SF0">
    <property type="entry name" value="GPI ETHANOLAMINE PHOSPHATE TRANSFERASE 2"/>
    <property type="match status" value="1"/>
</dbReference>
<keyword evidence="8 12" id="KW-1133">Transmembrane helix</keyword>